<evidence type="ECO:0000256" key="2">
    <source>
        <dbReference type="ARBA" id="ARBA00022630"/>
    </source>
</evidence>
<name>A0AAD0NN78_9ACTN</name>
<dbReference type="PANTHER" id="PTHR10851:SF0">
    <property type="entry name" value="PYRIDOXINE-5'-PHOSPHATE OXIDASE"/>
    <property type="match status" value="1"/>
</dbReference>
<dbReference type="InterPro" id="IPR012349">
    <property type="entry name" value="Split_barrel_FMN-bd"/>
</dbReference>
<evidence type="ECO:0000259" key="6">
    <source>
        <dbReference type="Pfam" id="PF01243"/>
    </source>
</evidence>
<dbReference type="GO" id="GO:0004733">
    <property type="term" value="F:pyridoxamine phosphate oxidase activity"/>
    <property type="evidence" value="ECO:0007669"/>
    <property type="project" value="InterPro"/>
</dbReference>
<feature type="region of interest" description="Disordered" evidence="5">
    <location>
        <begin position="1"/>
        <end position="21"/>
    </location>
</feature>
<gene>
    <name evidence="7" type="ORF">A6048_13515</name>
</gene>
<dbReference type="SUPFAM" id="SSF50475">
    <property type="entry name" value="FMN-binding split barrel"/>
    <property type="match status" value="1"/>
</dbReference>
<keyword evidence="3" id="KW-0288">FMN</keyword>
<proteinExistence type="predicted"/>
<sequence length="216" mass="23313">MTAAQLPDAPLPGSRADEAPIAGVTMPEPGDDPLAAMVSWLAVDPLAPPLGVLATVDPDGTPQCRHLLVSGVTPDGPTFHTDSRSQKVVDLAANPRATLVVLSADRTHQLTVTGLAAPTDDREQLRTYRDRSPYLKLLAWTNGPAAAALPPAGRREVWAEAVTRHGPTPQDPPETWTGYRLRPETVTFWRAEPDAPSHRRRFHLRSGGWLAEELPG</sequence>
<dbReference type="Proteomes" id="UP000244903">
    <property type="component" value="Chromosome"/>
</dbReference>
<keyword evidence="2" id="KW-0285">Flavoprotein</keyword>
<feature type="domain" description="Pyridoxamine 5'-phosphate oxidase N-terminal" evidence="6">
    <location>
        <begin position="47"/>
        <end position="147"/>
    </location>
</feature>
<evidence type="ECO:0000256" key="3">
    <source>
        <dbReference type="ARBA" id="ARBA00022643"/>
    </source>
</evidence>
<comment type="cofactor">
    <cofactor evidence="1">
        <name>FMN</name>
        <dbReference type="ChEBI" id="CHEBI:58210"/>
    </cofactor>
</comment>
<evidence type="ECO:0000256" key="4">
    <source>
        <dbReference type="ARBA" id="ARBA00023002"/>
    </source>
</evidence>
<dbReference type="GO" id="GO:0010181">
    <property type="term" value="F:FMN binding"/>
    <property type="evidence" value="ECO:0007669"/>
    <property type="project" value="InterPro"/>
</dbReference>
<evidence type="ECO:0000313" key="8">
    <source>
        <dbReference type="Proteomes" id="UP000244903"/>
    </source>
</evidence>
<dbReference type="KEGG" id="dpc:A6048_13515"/>
<dbReference type="AlphaFoldDB" id="A0AAD0NN78"/>
<dbReference type="InterPro" id="IPR000659">
    <property type="entry name" value="Pyridox_Oxase"/>
</dbReference>
<keyword evidence="8" id="KW-1185">Reference proteome</keyword>
<dbReference type="Pfam" id="PF01243">
    <property type="entry name" value="PNPOx_N"/>
    <property type="match status" value="1"/>
</dbReference>
<accession>A0AAD0NN78</accession>
<dbReference type="EMBL" id="CP015453">
    <property type="protein sequence ID" value="AWH96340.1"/>
    <property type="molecule type" value="Genomic_DNA"/>
</dbReference>
<dbReference type="PANTHER" id="PTHR10851">
    <property type="entry name" value="PYRIDOXINE-5-PHOSPHATE OXIDASE"/>
    <property type="match status" value="1"/>
</dbReference>
<organism evidence="7 8">
    <name type="scientific">Dietzia psychralcaliphila</name>
    <dbReference type="NCBI Taxonomy" id="139021"/>
    <lineage>
        <taxon>Bacteria</taxon>
        <taxon>Bacillati</taxon>
        <taxon>Actinomycetota</taxon>
        <taxon>Actinomycetes</taxon>
        <taxon>Mycobacteriales</taxon>
        <taxon>Dietziaceae</taxon>
        <taxon>Dietzia</taxon>
    </lineage>
</organism>
<keyword evidence="4" id="KW-0560">Oxidoreductase</keyword>
<protein>
    <recommendedName>
        <fullName evidence="6">Pyridoxamine 5'-phosphate oxidase N-terminal domain-containing protein</fullName>
    </recommendedName>
</protein>
<dbReference type="Gene3D" id="2.30.110.10">
    <property type="entry name" value="Electron Transport, Fmn-binding Protein, Chain A"/>
    <property type="match status" value="1"/>
</dbReference>
<dbReference type="GO" id="GO:0008615">
    <property type="term" value="P:pyridoxine biosynthetic process"/>
    <property type="evidence" value="ECO:0007669"/>
    <property type="project" value="InterPro"/>
</dbReference>
<dbReference type="InterPro" id="IPR011576">
    <property type="entry name" value="Pyridox_Oxase_N"/>
</dbReference>
<dbReference type="RefSeq" id="WP_107745920.1">
    <property type="nucleotide sequence ID" value="NZ_CP015453.1"/>
</dbReference>
<evidence type="ECO:0000313" key="7">
    <source>
        <dbReference type="EMBL" id="AWH96340.1"/>
    </source>
</evidence>
<evidence type="ECO:0000256" key="1">
    <source>
        <dbReference type="ARBA" id="ARBA00001917"/>
    </source>
</evidence>
<evidence type="ECO:0000256" key="5">
    <source>
        <dbReference type="SAM" id="MobiDB-lite"/>
    </source>
</evidence>
<reference evidence="7 8" key="1">
    <citation type="submission" date="2016-04" db="EMBL/GenBank/DDBJ databases">
        <title>Complete genome sequence of the haloalkaliphilic hydrocarbon-degrading bacterium Dietzia psychralcaliphila ILA-1T, isolated from a drain of a fish product-processing plant.</title>
        <authorList>
            <person name="Zhao J."/>
            <person name="Hu B."/>
            <person name="Geng S."/>
            <person name="Nie Y."/>
            <person name="Tang Y."/>
        </authorList>
    </citation>
    <scope>NUCLEOTIDE SEQUENCE [LARGE SCALE GENOMIC DNA]</scope>
    <source>
        <strain evidence="7 8">ILA-1</strain>
    </source>
</reference>